<dbReference type="Gene3D" id="3.30.40.10">
    <property type="entry name" value="Zinc/RING finger domain, C3HC4 (zinc finger)"/>
    <property type="match status" value="1"/>
</dbReference>
<dbReference type="PANTHER" id="PTHR10782:SF4">
    <property type="entry name" value="TONALLI, ISOFORM E"/>
    <property type="match status" value="1"/>
</dbReference>
<dbReference type="OrthoDB" id="28127at2759"/>
<evidence type="ECO:0000313" key="5">
    <source>
        <dbReference type="EMBL" id="KWX12279.1"/>
    </source>
</evidence>
<dbReference type="InterPro" id="IPR004181">
    <property type="entry name" value="Znf_MIZ"/>
</dbReference>
<sequence length="514" mass="57907">MLPQELAPTSSPVILEDVLTLYSGNNKEQVRIALQDGNTKRLEKLLLVDPLKNMCRIFSWIYALDLPKTMLKQQAAELLATNWRRCTSSASKWSVPVSNDASLVNAYLELARKYGISWLNYVVDKAKTNFIPYREMAFHSTLATNFSPYYKVIANIAIFSLLGKPETDKTIVLEIPKEVCSCITNDSTARIVMYTFYEVLRDSKFPALQIMRWEDVKASTADLSIHVNGQKVLLTSFKAKNQIAMLKAKDPQIVPNSTDLTVPIKYVLEQSSCGYAYIDFSTATFPAHPDAGSEVYKYQVPYVALYLAKALSTTEIYHVLIGRPMLTTTKLKQLIQEKESLYAREISKLASACTTACTDDAVNTTKSSAAPLFHNYASFIDQIRTVSNNVAQTDEYESDIEIADELIYLESHLTRKRIKIPVRSSNCRHFNRSMDLDEYIEGCKETNLWNCTVCGEPATFAQLHIDAFYWFLINIVRVTQDVVHLDLNTGEIQLGDEDDNEAVSSPSGWSFGGD</sequence>
<comment type="caution">
    <text evidence="5">The sequence shown here is derived from an EMBL/GenBank/DDBJ whole genome shotgun (WGS) entry which is preliminary data.</text>
</comment>
<dbReference type="GO" id="GO:0016925">
    <property type="term" value="P:protein sumoylation"/>
    <property type="evidence" value="ECO:0007669"/>
    <property type="project" value="TreeGrafter"/>
</dbReference>
<dbReference type="GO" id="GO:0061665">
    <property type="term" value="F:SUMO ligase activity"/>
    <property type="evidence" value="ECO:0007669"/>
    <property type="project" value="TreeGrafter"/>
</dbReference>
<evidence type="ECO:0000256" key="2">
    <source>
        <dbReference type="ARBA" id="ARBA00022771"/>
    </source>
</evidence>
<dbReference type="VEuPathDB" id="GiardiaDB:QR46_3749"/>
<name>A0A132NQ82_GIAIN</name>
<keyword evidence="3" id="KW-0862">Zinc</keyword>
<dbReference type="GO" id="GO:0000785">
    <property type="term" value="C:chromatin"/>
    <property type="evidence" value="ECO:0007669"/>
    <property type="project" value="TreeGrafter"/>
</dbReference>
<evidence type="ECO:0000256" key="1">
    <source>
        <dbReference type="ARBA" id="ARBA00022723"/>
    </source>
</evidence>
<protein>
    <submittedName>
        <fullName evidence="5">Putative SP-RING zinc finger protein</fullName>
    </submittedName>
</protein>
<reference evidence="5 6" key="1">
    <citation type="journal article" date="2015" name="Mol. Biochem. Parasitol.">
        <title>Identification of polymorphic genes for use in assemblage B genotyping assays through comparative genomics of multiple assemblage B Giardia duodenalis isolates.</title>
        <authorList>
            <person name="Wielinga C."/>
            <person name="Thompson R.C."/>
            <person name="Monis P."/>
            <person name="Ryan U."/>
        </authorList>
    </citation>
    <scope>NUCLEOTIDE SEQUENCE [LARGE SCALE GENOMIC DNA]</scope>
    <source>
        <strain evidence="5 6">BAH15c1</strain>
    </source>
</reference>
<dbReference type="Proteomes" id="UP000070089">
    <property type="component" value="Unassembled WGS sequence"/>
</dbReference>
<evidence type="ECO:0000313" key="6">
    <source>
        <dbReference type="Proteomes" id="UP000070089"/>
    </source>
</evidence>
<dbReference type="GO" id="GO:0008270">
    <property type="term" value="F:zinc ion binding"/>
    <property type="evidence" value="ECO:0007669"/>
    <property type="project" value="UniProtKB-KW"/>
</dbReference>
<proteinExistence type="predicted"/>
<dbReference type="PANTHER" id="PTHR10782">
    <property type="entry name" value="ZINC FINGER MIZ DOMAIN-CONTAINING PROTEIN"/>
    <property type="match status" value="1"/>
</dbReference>
<feature type="domain" description="SP-RING-type" evidence="4">
    <location>
        <begin position="412"/>
        <end position="455"/>
    </location>
</feature>
<evidence type="ECO:0000256" key="3">
    <source>
        <dbReference type="ARBA" id="ARBA00022833"/>
    </source>
</evidence>
<organism evidence="5 6">
    <name type="scientific">Giardia duodenalis assemblage B</name>
    <dbReference type="NCBI Taxonomy" id="1394984"/>
    <lineage>
        <taxon>Eukaryota</taxon>
        <taxon>Metamonada</taxon>
        <taxon>Diplomonadida</taxon>
        <taxon>Hexamitidae</taxon>
        <taxon>Giardiinae</taxon>
        <taxon>Giardia</taxon>
    </lineage>
</organism>
<dbReference type="InterPro" id="IPR013083">
    <property type="entry name" value="Znf_RING/FYVE/PHD"/>
</dbReference>
<keyword evidence="2" id="KW-0863">Zinc-finger</keyword>
<evidence type="ECO:0000259" key="4">
    <source>
        <dbReference type="Pfam" id="PF02891"/>
    </source>
</evidence>
<dbReference type="Pfam" id="PF02891">
    <property type="entry name" value="zf-MIZ"/>
    <property type="match status" value="1"/>
</dbReference>
<keyword evidence="1" id="KW-0479">Metal-binding</keyword>
<dbReference type="AlphaFoldDB" id="A0A132NQ82"/>
<gene>
    <name evidence="5" type="ORF">QR46_3749</name>
</gene>
<accession>A0A132NQ82</accession>
<dbReference type="EMBL" id="JXTI01000126">
    <property type="protein sequence ID" value="KWX12279.1"/>
    <property type="molecule type" value="Genomic_DNA"/>
</dbReference>